<dbReference type="GO" id="GO:0046983">
    <property type="term" value="F:protein dimerization activity"/>
    <property type="evidence" value="ECO:0007669"/>
    <property type="project" value="InterPro"/>
</dbReference>
<name>A0A667HK88_LYNCA</name>
<reference evidence="5" key="2">
    <citation type="submission" date="2025-09" db="UniProtKB">
        <authorList>
            <consortium name="Ensembl"/>
        </authorList>
    </citation>
    <scope>IDENTIFICATION</scope>
</reference>
<dbReference type="RefSeq" id="XP_030149386.1">
    <property type="nucleotide sequence ID" value="XM_030293526.1"/>
</dbReference>
<dbReference type="InterPro" id="IPR011598">
    <property type="entry name" value="bHLH_dom"/>
</dbReference>
<dbReference type="Ensembl" id="ENSLCNT00005023307.1">
    <property type="protein sequence ID" value="ENSLCNP00005020834.1"/>
    <property type="gene ID" value="ENSLCNG00005013604.1"/>
</dbReference>
<dbReference type="Gene3D" id="4.10.280.10">
    <property type="entry name" value="Helix-loop-helix DNA-binding domain"/>
    <property type="match status" value="1"/>
</dbReference>
<evidence type="ECO:0000259" key="4">
    <source>
        <dbReference type="PROSITE" id="PS50888"/>
    </source>
</evidence>
<evidence type="ECO:0000313" key="5">
    <source>
        <dbReference type="Ensembl" id="ENSLCNP00005020834.1"/>
    </source>
</evidence>
<dbReference type="AlphaFoldDB" id="A0A667HK88"/>
<evidence type="ECO:0000256" key="1">
    <source>
        <dbReference type="ARBA" id="ARBA00023015"/>
    </source>
</evidence>
<dbReference type="PANTHER" id="PTHR13864">
    <property type="entry name" value="T-CELL ACUTE LYMPHOCYTIC LEUKEMIA/STEM CELL LEUKEMIA-RELATED"/>
    <property type="match status" value="1"/>
</dbReference>
<accession>A0A667HK88</accession>
<feature type="domain" description="BHLH" evidence="4">
    <location>
        <begin position="2"/>
        <end position="54"/>
    </location>
</feature>
<reference evidence="5" key="1">
    <citation type="submission" date="2025-08" db="UniProtKB">
        <authorList>
            <consortium name="Ensembl"/>
        </authorList>
    </citation>
    <scope>IDENTIFICATION</scope>
</reference>
<keyword evidence="2" id="KW-0238">DNA-binding</keyword>
<keyword evidence="6" id="KW-1185">Reference proteome</keyword>
<evidence type="ECO:0000256" key="2">
    <source>
        <dbReference type="ARBA" id="ARBA00023125"/>
    </source>
</evidence>
<dbReference type="Pfam" id="PF00010">
    <property type="entry name" value="HLH"/>
    <property type="match status" value="1"/>
</dbReference>
<evidence type="ECO:0000256" key="3">
    <source>
        <dbReference type="ARBA" id="ARBA00023163"/>
    </source>
</evidence>
<sequence length="105" mass="11989">MTRKIFTNSRERWRQQNVNSAFAKLRKLIPTHPPDKKLSKNETLRLAMRYINFLVKVLGEQTLQQTGVTAQGNILGLFPQGSHLPDRTLLGDYQVPSLDPSHHIA</sequence>
<dbReference type="Proteomes" id="UP000472241">
    <property type="component" value="Unplaced"/>
</dbReference>
<dbReference type="SMART" id="SM00353">
    <property type="entry name" value="HLH"/>
    <property type="match status" value="1"/>
</dbReference>
<organism evidence="5 6">
    <name type="scientific">Lynx canadensis</name>
    <name type="common">Canada lynx</name>
    <name type="synonym">Felis canadensis</name>
    <dbReference type="NCBI Taxonomy" id="61383"/>
    <lineage>
        <taxon>Eukaryota</taxon>
        <taxon>Metazoa</taxon>
        <taxon>Chordata</taxon>
        <taxon>Craniata</taxon>
        <taxon>Vertebrata</taxon>
        <taxon>Euteleostomi</taxon>
        <taxon>Mammalia</taxon>
        <taxon>Eutheria</taxon>
        <taxon>Laurasiatheria</taxon>
        <taxon>Carnivora</taxon>
        <taxon>Feliformia</taxon>
        <taxon>Felidae</taxon>
        <taxon>Felinae</taxon>
        <taxon>Lynx</taxon>
    </lineage>
</organism>
<evidence type="ECO:0000313" key="6">
    <source>
        <dbReference type="Proteomes" id="UP000472241"/>
    </source>
</evidence>
<protein>
    <submittedName>
        <fullName evidence="5">TAL bHLH transcription factor 2</fullName>
    </submittedName>
</protein>
<dbReference type="InterPro" id="IPR036638">
    <property type="entry name" value="HLH_DNA-bd_sf"/>
</dbReference>
<dbReference type="GO" id="GO:0000981">
    <property type="term" value="F:DNA-binding transcription factor activity, RNA polymerase II-specific"/>
    <property type="evidence" value="ECO:0007669"/>
    <property type="project" value="InterPro"/>
</dbReference>
<dbReference type="SUPFAM" id="SSF47459">
    <property type="entry name" value="HLH, helix-loop-helix DNA-binding domain"/>
    <property type="match status" value="1"/>
</dbReference>
<dbReference type="GO" id="GO:0000978">
    <property type="term" value="F:RNA polymerase II cis-regulatory region sequence-specific DNA binding"/>
    <property type="evidence" value="ECO:0007669"/>
    <property type="project" value="TreeGrafter"/>
</dbReference>
<dbReference type="CDD" id="cd19707">
    <property type="entry name" value="bHLH_TS_TAL2"/>
    <property type="match status" value="1"/>
</dbReference>
<dbReference type="InterPro" id="IPR040238">
    <property type="entry name" value="TAL-like"/>
</dbReference>
<dbReference type="CTD" id="6887"/>
<keyword evidence="3" id="KW-0804">Transcription</keyword>
<dbReference type="RefSeq" id="XP_030149388.1">
    <property type="nucleotide sequence ID" value="XM_030293528.2"/>
</dbReference>
<proteinExistence type="predicted"/>
<dbReference type="PROSITE" id="PS50888">
    <property type="entry name" value="BHLH"/>
    <property type="match status" value="1"/>
</dbReference>
<dbReference type="GeneID" id="115499511"/>
<gene>
    <name evidence="5" type="primary">TAL2</name>
</gene>
<dbReference type="PANTHER" id="PTHR13864:SF21">
    <property type="entry name" value="T-CELL ACUTE LYMPHOCYTIC LEUKEMIA PROTEIN 2"/>
    <property type="match status" value="1"/>
</dbReference>
<keyword evidence="1" id="KW-0805">Transcription regulation</keyword>
<dbReference type="FunFam" id="4.10.280.10:FF:000015">
    <property type="entry name" value="T-cell acute lymphocytic leukemia 1"/>
    <property type="match status" value="1"/>
</dbReference>